<dbReference type="PANTHER" id="PTHR32093:SF131">
    <property type="entry name" value="LEUCINE-RICH REPEAT-CONTAINING N-TERMINAL PLANT-TYPE DOMAIN-CONTAINING PROTEIN"/>
    <property type="match status" value="1"/>
</dbReference>
<dbReference type="RefSeq" id="XP_018817758.1">
    <property type="nucleotide sequence ID" value="XM_018962213.2"/>
</dbReference>
<keyword evidence="6" id="KW-1185">Reference proteome</keyword>
<evidence type="ECO:0000313" key="6">
    <source>
        <dbReference type="Proteomes" id="UP000235220"/>
    </source>
</evidence>
<dbReference type="STRING" id="51240.A0A2I4EEE3"/>
<proteinExistence type="predicted"/>
<dbReference type="Proteomes" id="UP000235220">
    <property type="component" value="Chromosome 13"/>
</dbReference>
<keyword evidence="2" id="KW-0964">Secreted</keyword>
<evidence type="ECO:0000256" key="2">
    <source>
        <dbReference type="ARBA" id="ARBA00022525"/>
    </source>
</evidence>
<gene>
    <name evidence="7" type="primary">LOC108988837</name>
</gene>
<dbReference type="AlphaFoldDB" id="A0A2I4EEE3"/>
<dbReference type="KEGG" id="jre:108988837"/>
<evidence type="ECO:0000256" key="5">
    <source>
        <dbReference type="ARBA" id="ARBA00022737"/>
    </source>
</evidence>
<evidence type="ECO:0000256" key="3">
    <source>
        <dbReference type="ARBA" id="ARBA00022614"/>
    </source>
</evidence>
<dbReference type="InterPro" id="IPR001611">
    <property type="entry name" value="Leu-rich_rpt"/>
</dbReference>
<dbReference type="Gramene" id="Jr13_01050_p1">
    <property type="protein sequence ID" value="cds.Jr13_01050_p1"/>
    <property type="gene ID" value="Jr13_01050"/>
</dbReference>
<dbReference type="SUPFAM" id="SSF52058">
    <property type="entry name" value="L domain-like"/>
    <property type="match status" value="1"/>
</dbReference>
<evidence type="ECO:0000256" key="1">
    <source>
        <dbReference type="ARBA" id="ARBA00004613"/>
    </source>
</evidence>
<dbReference type="GeneID" id="108988837"/>
<reference evidence="7" key="1">
    <citation type="submission" date="2025-08" db="UniProtKB">
        <authorList>
            <consortium name="RefSeq"/>
        </authorList>
    </citation>
    <scope>IDENTIFICATION</scope>
    <source>
        <tissue evidence="7">Leaves</tissue>
    </source>
</reference>
<keyword evidence="3" id="KW-0433">Leucine-rich repeat</keyword>
<sequence>MGSNSLLFKCFITLFIFFPCLLCVICQNCGPSCRGGARSPTSPPGGNLTFADQRIAVVYQVIQDFKTKITADPFGITQTWVGPDICNGYKGFYCDNPPDNGSAVAVASIDFNGYNLAAPTLEGFIDRFPDLALFHANSNNFTGTIPSNISKLPYFYELDISNNDFSGEFPQSVLVINDLAFLDIRFNGFSGTVPAQIFIQPLEVLFINNNKFIQKLPDNLGNTPVSYLTFANNRFTGPIPPSIGNASETLIEVLFLNNKLSGCLPYEIGLLKEATVFDAGNNLLTGPLPFSLGCLEKMEQLNFAGNLLYGQVPEVVCELGSLLNLSLSDNYFTIIGPTCKKLVDSGVLDLRKNCILGLPEQRSAKDCWWFSLYHMSMSHRPCQYSMWYTTYIPCKAPPHPVHRGHHDHPRPKLGSKRKLLSYAALSRHRL</sequence>
<protein>
    <submittedName>
        <fullName evidence="7">Uncharacterized protein At4g06744-like</fullName>
    </submittedName>
</protein>
<dbReference type="Gene3D" id="3.80.10.10">
    <property type="entry name" value="Ribonuclease Inhibitor"/>
    <property type="match status" value="2"/>
</dbReference>
<dbReference type="OrthoDB" id="676979at2759"/>
<dbReference type="InterPro" id="IPR051582">
    <property type="entry name" value="LRR_extensin-like_regulator"/>
</dbReference>
<evidence type="ECO:0000313" key="7">
    <source>
        <dbReference type="RefSeq" id="XP_018817758.1"/>
    </source>
</evidence>
<dbReference type="GO" id="GO:0005576">
    <property type="term" value="C:extracellular region"/>
    <property type="evidence" value="ECO:0007669"/>
    <property type="project" value="UniProtKB-SubCell"/>
</dbReference>
<accession>A0A2I4EEE3</accession>
<keyword evidence="5" id="KW-0677">Repeat</keyword>
<name>A0A2I4EEE3_JUGRE</name>
<organism evidence="6 7">
    <name type="scientific">Juglans regia</name>
    <name type="common">English walnut</name>
    <dbReference type="NCBI Taxonomy" id="51240"/>
    <lineage>
        <taxon>Eukaryota</taxon>
        <taxon>Viridiplantae</taxon>
        <taxon>Streptophyta</taxon>
        <taxon>Embryophyta</taxon>
        <taxon>Tracheophyta</taxon>
        <taxon>Spermatophyta</taxon>
        <taxon>Magnoliopsida</taxon>
        <taxon>eudicotyledons</taxon>
        <taxon>Gunneridae</taxon>
        <taxon>Pentapetalae</taxon>
        <taxon>rosids</taxon>
        <taxon>fabids</taxon>
        <taxon>Fagales</taxon>
        <taxon>Juglandaceae</taxon>
        <taxon>Juglans</taxon>
    </lineage>
</organism>
<keyword evidence="4" id="KW-0732">Signal</keyword>
<comment type="subcellular location">
    <subcellularLocation>
        <location evidence="1">Secreted</location>
    </subcellularLocation>
</comment>
<evidence type="ECO:0000256" key="4">
    <source>
        <dbReference type="ARBA" id="ARBA00022729"/>
    </source>
</evidence>
<dbReference type="PANTHER" id="PTHR32093">
    <property type="entry name" value="LEUCINE-RICH REPEAT EXTENSIN-LIKE PROTEIN 3-RELATED"/>
    <property type="match status" value="1"/>
</dbReference>
<dbReference type="InterPro" id="IPR032675">
    <property type="entry name" value="LRR_dom_sf"/>
</dbReference>
<dbReference type="Pfam" id="PF00560">
    <property type="entry name" value="LRR_1"/>
    <property type="match status" value="1"/>
</dbReference>